<dbReference type="EMBL" id="JAINVZ010000009">
    <property type="protein sequence ID" value="MBY8886286.1"/>
    <property type="molecule type" value="Genomic_DNA"/>
</dbReference>
<accession>A0ABS7QSX1</accession>
<dbReference type="Pfam" id="PF12802">
    <property type="entry name" value="MarR_2"/>
    <property type="match status" value="1"/>
</dbReference>
<gene>
    <name evidence="2" type="ORF">K7472_15640</name>
</gene>
<reference evidence="2 3" key="1">
    <citation type="submission" date="2021-08" db="EMBL/GenBank/DDBJ databases">
        <title>Streptomyces sp. PTM05 isolated from lichen.</title>
        <authorList>
            <person name="Somphong A."/>
            <person name="Phongsopitanun W."/>
            <person name="Tanasupawat S."/>
        </authorList>
    </citation>
    <scope>NUCLEOTIDE SEQUENCE [LARGE SCALE GENOMIC DNA]</scope>
    <source>
        <strain evidence="2 3">Ptm05</strain>
    </source>
</reference>
<dbReference type="Proteomes" id="UP001198565">
    <property type="component" value="Unassembled WGS sequence"/>
</dbReference>
<dbReference type="Gene3D" id="1.10.10.10">
    <property type="entry name" value="Winged helix-like DNA-binding domain superfamily/Winged helix DNA-binding domain"/>
    <property type="match status" value="1"/>
</dbReference>
<dbReference type="PANTHER" id="PTHR33164:SF107">
    <property type="entry name" value="TRANSCRIPTIONAL REGULATORY PROTEIN"/>
    <property type="match status" value="1"/>
</dbReference>
<sequence length="142" mass="15431">MTPSQARALADRLVPLSFLIQSVFDRACADHDTAPAQARLLGVLQGRTPLMAELARLLGVEKSSLTGLIDRAERRGLVRRVPTPGDRRATRIELTPEGRRVEAAFRETIAARMATLTSPLPPAAQHQLIPLLDALLPTPEDA</sequence>
<dbReference type="InterPro" id="IPR039422">
    <property type="entry name" value="MarR/SlyA-like"/>
</dbReference>
<dbReference type="InterPro" id="IPR036388">
    <property type="entry name" value="WH-like_DNA-bd_sf"/>
</dbReference>
<dbReference type="InterPro" id="IPR000835">
    <property type="entry name" value="HTH_MarR-typ"/>
</dbReference>
<keyword evidence="3" id="KW-1185">Reference proteome</keyword>
<comment type="caution">
    <text evidence="2">The sequence shown here is derived from an EMBL/GenBank/DDBJ whole genome shotgun (WGS) entry which is preliminary data.</text>
</comment>
<protein>
    <submittedName>
        <fullName evidence="2">MarR family transcriptional regulator</fullName>
    </submittedName>
</protein>
<proteinExistence type="predicted"/>
<dbReference type="PRINTS" id="PR00598">
    <property type="entry name" value="HTHMARR"/>
</dbReference>
<dbReference type="InterPro" id="IPR036390">
    <property type="entry name" value="WH_DNA-bd_sf"/>
</dbReference>
<evidence type="ECO:0000313" key="3">
    <source>
        <dbReference type="Proteomes" id="UP001198565"/>
    </source>
</evidence>
<organism evidence="2 3">
    <name type="scientific">Streptantibioticus parmotrematis</name>
    <dbReference type="NCBI Taxonomy" id="2873249"/>
    <lineage>
        <taxon>Bacteria</taxon>
        <taxon>Bacillati</taxon>
        <taxon>Actinomycetota</taxon>
        <taxon>Actinomycetes</taxon>
        <taxon>Kitasatosporales</taxon>
        <taxon>Streptomycetaceae</taxon>
        <taxon>Streptantibioticus</taxon>
    </lineage>
</organism>
<evidence type="ECO:0000313" key="2">
    <source>
        <dbReference type="EMBL" id="MBY8886286.1"/>
    </source>
</evidence>
<dbReference type="SUPFAM" id="SSF46785">
    <property type="entry name" value="Winged helix' DNA-binding domain"/>
    <property type="match status" value="1"/>
</dbReference>
<evidence type="ECO:0000259" key="1">
    <source>
        <dbReference type="PROSITE" id="PS50995"/>
    </source>
</evidence>
<dbReference type="PANTHER" id="PTHR33164">
    <property type="entry name" value="TRANSCRIPTIONAL REGULATOR, MARR FAMILY"/>
    <property type="match status" value="1"/>
</dbReference>
<dbReference type="SMART" id="SM00347">
    <property type="entry name" value="HTH_MARR"/>
    <property type="match status" value="1"/>
</dbReference>
<feature type="domain" description="HTH marR-type" evidence="1">
    <location>
        <begin position="6"/>
        <end position="137"/>
    </location>
</feature>
<dbReference type="RefSeq" id="WP_222978352.1">
    <property type="nucleotide sequence ID" value="NZ_JAINVZ010000009.1"/>
</dbReference>
<name>A0ABS7QSX1_9ACTN</name>
<dbReference type="PROSITE" id="PS50995">
    <property type="entry name" value="HTH_MARR_2"/>
    <property type="match status" value="1"/>
</dbReference>